<dbReference type="AlphaFoldDB" id="A0A6A6I840"/>
<sequence length="307" mass="33048">MAGPVTQQFESSSFRPGFKTTTLPGILAGDISAAAISATLIAPVITAIDRAVVEHAGSSTRPLHTALKTHILCSFRHPRLFFTAKPFFYVWTLYAATYSTANGVESLGRAYTQNTNQVLVTSLTFLSTCLVNVPLGVWKDVRFVQIFGHGRTPPNSALDTPTTKLGAATAPHATLHHHPTAKFPKTVAATFLLRDALTIAGSFTLPQMLSHSIPETLLSDPVARMAAMQLVVPVLSQVVATPVHLLGLDLYSHQHRRERGERMCRIRSNLGAATLVRCARVIPAFGVGGVANAGLRRLFHRKAGVMG</sequence>
<keyword evidence="2" id="KW-1185">Reference proteome</keyword>
<evidence type="ECO:0000313" key="2">
    <source>
        <dbReference type="Proteomes" id="UP000800094"/>
    </source>
</evidence>
<dbReference type="InterPro" id="IPR038781">
    <property type="entry name" value="C365.16-ike"/>
</dbReference>
<dbReference type="PANTHER" id="PTHR37845:SF1">
    <property type="entry name" value="SEQUENCE ORPHAN"/>
    <property type="match status" value="1"/>
</dbReference>
<dbReference type="Proteomes" id="UP000800094">
    <property type="component" value="Unassembled WGS sequence"/>
</dbReference>
<reference evidence="1" key="1">
    <citation type="journal article" date="2020" name="Stud. Mycol.">
        <title>101 Dothideomycetes genomes: a test case for predicting lifestyles and emergence of pathogens.</title>
        <authorList>
            <person name="Haridas S."/>
            <person name="Albert R."/>
            <person name="Binder M."/>
            <person name="Bloem J."/>
            <person name="Labutti K."/>
            <person name="Salamov A."/>
            <person name="Andreopoulos B."/>
            <person name="Baker S."/>
            <person name="Barry K."/>
            <person name="Bills G."/>
            <person name="Bluhm B."/>
            <person name="Cannon C."/>
            <person name="Castanera R."/>
            <person name="Culley D."/>
            <person name="Daum C."/>
            <person name="Ezra D."/>
            <person name="Gonzalez J."/>
            <person name="Henrissat B."/>
            <person name="Kuo A."/>
            <person name="Liang C."/>
            <person name="Lipzen A."/>
            <person name="Lutzoni F."/>
            <person name="Magnuson J."/>
            <person name="Mondo S."/>
            <person name="Nolan M."/>
            <person name="Ohm R."/>
            <person name="Pangilinan J."/>
            <person name="Park H.-J."/>
            <person name="Ramirez L."/>
            <person name="Alfaro M."/>
            <person name="Sun H."/>
            <person name="Tritt A."/>
            <person name="Yoshinaga Y."/>
            <person name="Zwiers L.-H."/>
            <person name="Turgeon B."/>
            <person name="Goodwin S."/>
            <person name="Spatafora J."/>
            <person name="Crous P."/>
            <person name="Grigoriev I."/>
        </authorList>
    </citation>
    <scope>NUCLEOTIDE SEQUENCE</scope>
    <source>
        <strain evidence="1">CBS 122368</strain>
    </source>
</reference>
<proteinExistence type="predicted"/>
<evidence type="ECO:0008006" key="3">
    <source>
        <dbReference type="Google" id="ProtNLM"/>
    </source>
</evidence>
<dbReference type="RefSeq" id="XP_033681383.1">
    <property type="nucleotide sequence ID" value="XM_033829390.1"/>
</dbReference>
<accession>A0A6A6I840</accession>
<dbReference type="PANTHER" id="PTHR37845">
    <property type="entry name" value="SEQUENCE ORPHAN"/>
    <property type="match status" value="1"/>
</dbReference>
<dbReference type="OrthoDB" id="275936at2759"/>
<name>A0A6A6I840_9PLEO</name>
<dbReference type="GO" id="GO:0005739">
    <property type="term" value="C:mitochondrion"/>
    <property type="evidence" value="ECO:0007669"/>
    <property type="project" value="TreeGrafter"/>
</dbReference>
<organism evidence="1 2">
    <name type="scientific">Trematosphaeria pertusa</name>
    <dbReference type="NCBI Taxonomy" id="390896"/>
    <lineage>
        <taxon>Eukaryota</taxon>
        <taxon>Fungi</taxon>
        <taxon>Dikarya</taxon>
        <taxon>Ascomycota</taxon>
        <taxon>Pezizomycotina</taxon>
        <taxon>Dothideomycetes</taxon>
        <taxon>Pleosporomycetidae</taxon>
        <taxon>Pleosporales</taxon>
        <taxon>Massarineae</taxon>
        <taxon>Trematosphaeriaceae</taxon>
        <taxon>Trematosphaeria</taxon>
    </lineage>
</organism>
<protein>
    <recommendedName>
        <fullName evidence="3">Mitochondrial carrier</fullName>
    </recommendedName>
</protein>
<gene>
    <name evidence="1" type="ORF">BU26DRAFT_520861</name>
</gene>
<dbReference type="EMBL" id="ML987198">
    <property type="protein sequence ID" value="KAF2246379.1"/>
    <property type="molecule type" value="Genomic_DNA"/>
</dbReference>
<dbReference type="GeneID" id="54582720"/>
<evidence type="ECO:0000313" key="1">
    <source>
        <dbReference type="EMBL" id="KAF2246379.1"/>
    </source>
</evidence>